<dbReference type="SUPFAM" id="SSF51735">
    <property type="entry name" value="NAD(P)-binding Rossmann-fold domains"/>
    <property type="match status" value="1"/>
</dbReference>
<dbReference type="AlphaFoldDB" id="A0AAW9JD64"/>
<dbReference type="InterPro" id="IPR002347">
    <property type="entry name" value="SDR_fam"/>
</dbReference>
<accession>A0AAW9JD64</accession>
<sequence length="70" mass="8075">MVYNSLSYSINDNNESYLKSFEGNKLLKKIPYRKFVEISDVTNVILFLMSDKSDAIRGQNIVVDYGYTIV</sequence>
<evidence type="ECO:0000313" key="2">
    <source>
        <dbReference type="Proteomes" id="UP001292252"/>
    </source>
</evidence>
<protein>
    <submittedName>
        <fullName evidence="1">SDR family oxidoreductase</fullName>
    </submittedName>
</protein>
<dbReference type="RefSeq" id="WP_003258596.1">
    <property type="nucleotide sequence ID" value="NZ_CABLCE010000001.1"/>
</dbReference>
<dbReference type="Pfam" id="PF13561">
    <property type="entry name" value="adh_short_C2"/>
    <property type="match status" value="1"/>
</dbReference>
<dbReference type="Gene3D" id="3.40.50.720">
    <property type="entry name" value="NAD(P)-binding Rossmann-like Domain"/>
    <property type="match status" value="1"/>
</dbReference>
<comment type="caution">
    <text evidence="1">The sequence shown here is derived from an EMBL/GenBank/DDBJ whole genome shotgun (WGS) entry which is preliminary data.</text>
</comment>
<gene>
    <name evidence="1" type="ORF">U2F49_25245</name>
</gene>
<evidence type="ECO:0000313" key="1">
    <source>
        <dbReference type="EMBL" id="MDZ5479518.1"/>
    </source>
</evidence>
<organism evidence="1 2">
    <name type="scientific">Bacillus thuringiensis</name>
    <dbReference type="NCBI Taxonomy" id="1428"/>
    <lineage>
        <taxon>Bacteria</taxon>
        <taxon>Bacillati</taxon>
        <taxon>Bacillota</taxon>
        <taxon>Bacilli</taxon>
        <taxon>Bacillales</taxon>
        <taxon>Bacillaceae</taxon>
        <taxon>Bacillus</taxon>
        <taxon>Bacillus cereus group</taxon>
    </lineage>
</organism>
<name>A0AAW9JD64_BACTU</name>
<dbReference type="InterPro" id="IPR036291">
    <property type="entry name" value="NAD(P)-bd_dom_sf"/>
</dbReference>
<dbReference type="EMBL" id="JAXOTW010000019">
    <property type="protein sequence ID" value="MDZ5479518.1"/>
    <property type="molecule type" value="Genomic_DNA"/>
</dbReference>
<reference evidence="1" key="1">
    <citation type="submission" date="2023-12" db="EMBL/GenBank/DDBJ databases">
        <title>Genome sequence of Bacillus thuringiensis strain SS10.</title>
        <authorList>
            <person name="Rouis S."/>
        </authorList>
    </citation>
    <scope>NUCLEOTIDE SEQUENCE</scope>
    <source>
        <strain evidence="1">SS10</strain>
    </source>
</reference>
<proteinExistence type="predicted"/>
<dbReference type="Proteomes" id="UP001292252">
    <property type="component" value="Unassembled WGS sequence"/>
</dbReference>